<organism evidence="9 10">
    <name type="scientific">Musca domestica</name>
    <name type="common">House fly</name>
    <dbReference type="NCBI Taxonomy" id="7370"/>
    <lineage>
        <taxon>Eukaryota</taxon>
        <taxon>Metazoa</taxon>
        <taxon>Ecdysozoa</taxon>
        <taxon>Arthropoda</taxon>
        <taxon>Hexapoda</taxon>
        <taxon>Insecta</taxon>
        <taxon>Pterygota</taxon>
        <taxon>Neoptera</taxon>
        <taxon>Endopterygota</taxon>
        <taxon>Diptera</taxon>
        <taxon>Brachycera</taxon>
        <taxon>Muscomorpha</taxon>
        <taxon>Muscoidea</taxon>
        <taxon>Muscidae</taxon>
        <taxon>Musca</taxon>
    </lineage>
</organism>
<dbReference type="SUPFAM" id="SSF53850">
    <property type="entry name" value="Periplasmic binding protein-like II"/>
    <property type="match status" value="1"/>
</dbReference>
<evidence type="ECO:0000313" key="10">
    <source>
        <dbReference type="RefSeq" id="XP_058983908.1"/>
    </source>
</evidence>
<keyword evidence="7" id="KW-0325">Glycoprotein</keyword>
<feature type="transmembrane region" description="Helical" evidence="8">
    <location>
        <begin position="555"/>
        <end position="574"/>
    </location>
</feature>
<gene>
    <name evidence="10" type="primary">LOC131804761</name>
</gene>
<feature type="transmembrane region" description="Helical" evidence="8">
    <location>
        <begin position="363"/>
        <end position="381"/>
    </location>
</feature>
<keyword evidence="9" id="KW-1185">Reference proteome</keyword>
<proteinExistence type="predicted"/>
<evidence type="ECO:0000256" key="8">
    <source>
        <dbReference type="SAM" id="Phobius"/>
    </source>
</evidence>
<evidence type="ECO:0000256" key="1">
    <source>
        <dbReference type="ARBA" id="ARBA00004651"/>
    </source>
</evidence>
<dbReference type="InterPro" id="IPR052192">
    <property type="entry name" value="Insect_Ionotropic_Sensory_Rcpt"/>
</dbReference>
<keyword evidence="4 8" id="KW-1133">Transmembrane helix</keyword>
<accession>A0ABM3VDN8</accession>
<evidence type="ECO:0000256" key="4">
    <source>
        <dbReference type="ARBA" id="ARBA00022989"/>
    </source>
</evidence>
<dbReference type="PANTHER" id="PTHR42643:SF41">
    <property type="entry name" value="IONOTROPIC RECEPTOR 20A-RELATED"/>
    <property type="match status" value="1"/>
</dbReference>
<protein>
    <submittedName>
        <fullName evidence="10">Uncharacterized protein LOC131804761</fullName>
    </submittedName>
</protein>
<reference evidence="10" key="1">
    <citation type="submission" date="2025-08" db="UniProtKB">
        <authorList>
            <consortium name="RefSeq"/>
        </authorList>
    </citation>
    <scope>IDENTIFICATION</scope>
    <source>
        <strain evidence="10">Aabys</strain>
        <tissue evidence="10">Whole body</tissue>
    </source>
</reference>
<keyword evidence="6" id="KW-0675">Receptor</keyword>
<keyword evidence="3 8" id="KW-0812">Transmembrane</keyword>
<name>A0ABM3VDN8_MUSDO</name>
<sequence length="589" mass="69264">MLSSALANNLTAYFPFHNDNEVVTHEELLWNIWQEQPYEGLLVIQHNRIEDLGLNLLLRIPQIKIILTKDSRLEYKHKIGNSNILTIIMVSGYLNMEIMEATAVTLNYMRQVRILWLVENVTDTEGFKDLVLQQSQYHKMTNVILHFVELRDVYHFIKPYPKYHWTSGSVKDNNGAYYPQHWWNLQNMTLLTDVDLISPRALIYEDQNKNIKLNGLVVRMVLLFAEYFNATLKMYHPLEVGKKLTHFSVILEMVDENLLDIPMAVDGSYDDRWFNMTDPYEIDQIMIMVPLSPQYTLHEIFGVLMDPLFFACLMGFSLLLSLAHVVIDYYADGVWRLMDILMSEKVFPGLMDQAFLIRTSEWWSHRIIFFLIGFTGLNLYAQFSGRMNSLFTSPPYHPQVRTFAELKRSQIKLLVDIADARKLGYFYSERNINAIYTNTSNFIEVRASLDNTYCYFVRTDSWSIFDEIQKYFSKKIFHVPDDLVLFSLAMWGFKLQFNSPFKEPLNYLIHQVRSYGLREAWRRSVVSDLLKLKEISLWEPNPTVERMYLTVDDLFWVWVMVAVGCSGGAVVFFVELCISRKRWRIFTCS</sequence>
<evidence type="ECO:0000256" key="6">
    <source>
        <dbReference type="ARBA" id="ARBA00023170"/>
    </source>
</evidence>
<dbReference type="Proteomes" id="UP001652621">
    <property type="component" value="Unplaced"/>
</dbReference>
<evidence type="ECO:0000313" key="9">
    <source>
        <dbReference type="Proteomes" id="UP001652621"/>
    </source>
</evidence>
<comment type="subcellular location">
    <subcellularLocation>
        <location evidence="1">Cell membrane</location>
        <topology evidence="1">Multi-pass membrane protein</topology>
    </subcellularLocation>
</comment>
<dbReference type="RefSeq" id="XP_058983908.1">
    <property type="nucleotide sequence ID" value="XM_059127925.1"/>
</dbReference>
<keyword evidence="5 8" id="KW-0472">Membrane</keyword>
<evidence type="ECO:0000256" key="5">
    <source>
        <dbReference type="ARBA" id="ARBA00023136"/>
    </source>
</evidence>
<evidence type="ECO:0000256" key="7">
    <source>
        <dbReference type="ARBA" id="ARBA00023180"/>
    </source>
</evidence>
<evidence type="ECO:0000256" key="2">
    <source>
        <dbReference type="ARBA" id="ARBA00022475"/>
    </source>
</evidence>
<evidence type="ECO:0000256" key="3">
    <source>
        <dbReference type="ARBA" id="ARBA00022692"/>
    </source>
</evidence>
<dbReference type="GeneID" id="131804761"/>
<feature type="transmembrane region" description="Helical" evidence="8">
    <location>
        <begin position="308"/>
        <end position="331"/>
    </location>
</feature>
<dbReference type="PANTHER" id="PTHR42643">
    <property type="entry name" value="IONOTROPIC RECEPTOR 20A-RELATED"/>
    <property type="match status" value="1"/>
</dbReference>
<keyword evidence="2" id="KW-1003">Cell membrane</keyword>